<proteinExistence type="inferred from homology"/>
<dbReference type="EMBL" id="SGPM01000002">
    <property type="protein sequence ID" value="THH33934.1"/>
    <property type="molecule type" value="Genomic_DNA"/>
</dbReference>
<evidence type="ECO:0000256" key="1">
    <source>
        <dbReference type="ARBA" id="ARBA00004141"/>
    </source>
</evidence>
<dbReference type="GO" id="GO:0006644">
    <property type="term" value="P:phospholipid metabolic process"/>
    <property type="evidence" value="ECO:0007669"/>
    <property type="project" value="InterPro"/>
</dbReference>
<evidence type="ECO:0000256" key="3">
    <source>
        <dbReference type="ARBA" id="ARBA00022692"/>
    </source>
</evidence>
<keyword evidence="4" id="KW-1133">Transmembrane helix</keyword>
<comment type="caution">
    <text evidence="8">The sequence shown here is derived from an EMBL/GenBank/DDBJ whole genome shotgun (WGS) entry which is preliminary data.</text>
</comment>
<accession>A0A4S4N4I0</accession>
<evidence type="ECO:0000313" key="8">
    <source>
        <dbReference type="EMBL" id="THH33934.1"/>
    </source>
</evidence>
<dbReference type="AlphaFoldDB" id="A0A4S4N4I0"/>
<dbReference type="GO" id="GO:0008195">
    <property type="term" value="F:phosphatidate phosphatase activity"/>
    <property type="evidence" value="ECO:0007669"/>
    <property type="project" value="TreeGrafter"/>
</dbReference>
<dbReference type="PANTHER" id="PTHR10165:SF35">
    <property type="entry name" value="RE23632P"/>
    <property type="match status" value="1"/>
</dbReference>
<comment type="subcellular location">
    <subcellularLocation>
        <location evidence="1">Membrane</location>
        <topology evidence="1">Multi-pass membrane protein</topology>
    </subcellularLocation>
</comment>
<evidence type="ECO:0000259" key="7">
    <source>
        <dbReference type="SMART" id="SM00014"/>
    </source>
</evidence>
<comment type="similarity">
    <text evidence="2">Belongs to the PA-phosphatase related phosphoesterase family.</text>
</comment>
<keyword evidence="5" id="KW-0472">Membrane</keyword>
<reference evidence="8 9" key="1">
    <citation type="submission" date="2019-02" db="EMBL/GenBank/DDBJ databases">
        <title>Genome sequencing of the rare red list fungi Antrodiella citrinella (Flaviporus citrinellus).</title>
        <authorList>
            <person name="Buettner E."/>
            <person name="Kellner H."/>
        </authorList>
    </citation>
    <scope>NUCLEOTIDE SEQUENCE [LARGE SCALE GENOMIC DNA]</scope>
    <source>
        <strain evidence="8 9">DSM 108506</strain>
    </source>
</reference>
<keyword evidence="9" id="KW-1185">Reference proteome</keyword>
<feature type="domain" description="Phosphatidic acid phosphatase type 2/haloperoxidase" evidence="7">
    <location>
        <begin position="98"/>
        <end position="244"/>
    </location>
</feature>
<gene>
    <name evidence="8" type="ORF">EUX98_g264</name>
</gene>
<evidence type="ECO:0000256" key="5">
    <source>
        <dbReference type="ARBA" id="ARBA00023136"/>
    </source>
</evidence>
<dbReference type="Pfam" id="PF01569">
    <property type="entry name" value="PAP2"/>
    <property type="match status" value="1"/>
</dbReference>
<sequence>MLWRSVVAYAPDCVGPIFPAWHAKPGTDLFLSALFGALNNIPGYKREFSLEDTSLRHPYAVHERVPDWALYVIAVASPAILQGCVNLLTVRAWWDLHNGLLGLLLGLSLTGSITQIVKLTVGRPRPDVIARCIPQAGAADPPFGLSSVAICTRAVGPILHDGWRSFPSGHASLSFAGLGFLSFYLAGKLHLFDNRGHAPKAWIAITPLAGATLVAISRTMDYRHHWQDVTAGAILGLVMSYFSYRQYYPSLAAPYSHHPYFPRTKSTQGLSLPLHQNPDNSSRERYDASTLNPRAGGYRDTLLGDRDDEVVDLEVPRGTVSKDERHEVPVWSDSEDIDLTRNT</sequence>
<dbReference type="SUPFAM" id="SSF48317">
    <property type="entry name" value="Acid phosphatase/Vanadium-dependent haloperoxidase"/>
    <property type="match status" value="1"/>
</dbReference>
<dbReference type="GO" id="GO:0046839">
    <property type="term" value="P:phospholipid dephosphorylation"/>
    <property type="evidence" value="ECO:0007669"/>
    <property type="project" value="TreeGrafter"/>
</dbReference>
<dbReference type="InterPro" id="IPR036938">
    <property type="entry name" value="PAP2/HPO_sf"/>
</dbReference>
<evidence type="ECO:0000313" key="9">
    <source>
        <dbReference type="Proteomes" id="UP000308730"/>
    </source>
</evidence>
<name>A0A4S4N4I0_9APHY</name>
<dbReference type="OrthoDB" id="8907274at2759"/>
<dbReference type="Proteomes" id="UP000308730">
    <property type="component" value="Unassembled WGS sequence"/>
</dbReference>
<feature type="region of interest" description="Disordered" evidence="6">
    <location>
        <begin position="324"/>
        <end position="343"/>
    </location>
</feature>
<dbReference type="SMART" id="SM00014">
    <property type="entry name" value="acidPPc"/>
    <property type="match status" value="1"/>
</dbReference>
<evidence type="ECO:0000256" key="2">
    <source>
        <dbReference type="ARBA" id="ARBA00008816"/>
    </source>
</evidence>
<dbReference type="InterPro" id="IPR043216">
    <property type="entry name" value="PAP-like"/>
</dbReference>
<organism evidence="8 9">
    <name type="scientific">Antrodiella citrinella</name>
    <dbReference type="NCBI Taxonomy" id="2447956"/>
    <lineage>
        <taxon>Eukaryota</taxon>
        <taxon>Fungi</taxon>
        <taxon>Dikarya</taxon>
        <taxon>Basidiomycota</taxon>
        <taxon>Agaricomycotina</taxon>
        <taxon>Agaricomycetes</taxon>
        <taxon>Polyporales</taxon>
        <taxon>Steccherinaceae</taxon>
        <taxon>Antrodiella</taxon>
    </lineage>
</organism>
<dbReference type="InterPro" id="IPR000326">
    <property type="entry name" value="PAP2/HPO"/>
</dbReference>
<evidence type="ECO:0000256" key="4">
    <source>
        <dbReference type="ARBA" id="ARBA00022989"/>
    </source>
</evidence>
<dbReference type="Gene3D" id="1.20.144.10">
    <property type="entry name" value="Phosphatidic acid phosphatase type 2/haloperoxidase"/>
    <property type="match status" value="1"/>
</dbReference>
<dbReference type="CDD" id="cd03390">
    <property type="entry name" value="PAP2_containing_1_like"/>
    <property type="match status" value="1"/>
</dbReference>
<feature type="region of interest" description="Disordered" evidence="6">
    <location>
        <begin position="267"/>
        <end position="303"/>
    </location>
</feature>
<protein>
    <recommendedName>
        <fullName evidence="7">Phosphatidic acid phosphatase type 2/haloperoxidase domain-containing protein</fullName>
    </recommendedName>
</protein>
<evidence type="ECO:0000256" key="6">
    <source>
        <dbReference type="SAM" id="MobiDB-lite"/>
    </source>
</evidence>
<dbReference type="PANTHER" id="PTHR10165">
    <property type="entry name" value="LIPID PHOSPHATE PHOSPHATASE"/>
    <property type="match status" value="1"/>
</dbReference>
<keyword evidence="3" id="KW-0812">Transmembrane</keyword>
<dbReference type="GO" id="GO:0016020">
    <property type="term" value="C:membrane"/>
    <property type="evidence" value="ECO:0007669"/>
    <property type="project" value="UniProtKB-SubCell"/>
</dbReference>